<dbReference type="Pfam" id="PF02042">
    <property type="entry name" value="RWP-RK"/>
    <property type="match status" value="1"/>
</dbReference>
<dbReference type="GeneID" id="17297864"/>
<reference evidence="8" key="3">
    <citation type="submission" date="2016-03" db="UniProtKB">
        <authorList>
            <consortium name="EnsemblProtists"/>
        </authorList>
    </citation>
    <scope>IDENTIFICATION</scope>
</reference>
<reference evidence="9" key="2">
    <citation type="submission" date="2012-11" db="EMBL/GenBank/DDBJ databases">
        <authorList>
            <person name="Kuo A."/>
            <person name="Curtis B.A."/>
            <person name="Tanifuji G."/>
            <person name="Burki F."/>
            <person name="Gruber A."/>
            <person name="Irimia M."/>
            <person name="Maruyama S."/>
            <person name="Arias M.C."/>
            <person name="Ball S.G."/>
            <person name="Gile G.H."/>
            <person name="Hirakawa Y."/>
            <person name="Hopkins J.F."/>
            <person name="Rensing S.A."/>
            <person name="Schmutz J."/>
            <person name="Symeonidi A."/>
            <person name="Elias M."/>
            <person name="Eveleigh R.J."/>
            <person name="Herman E.K."/>
            <person name="Klute M.J."/>
            <person name="Nakayama T."/>
            <person name="Obornik M."/>
            <person name="Reyes-Prieto A."/>
            <person name="Armbrust E.V."/>
            <person name="Aves S.J."/>
            <person name="Beiko R.G."/>
            <person name="Coutinho P."/>
            <person name="Dacks J.B."/>
            <person name="Durnford D.G."/>
            <person name="Fast N.M."/>
            <person name="Green B.R."/>
            <person name="Grisdale C."/>
            <person name="Hempe F."/>
            <person name="Henrissat B."/>
            <person name="Hoppner M.P."/>
            <person name="Ishida K.-I."/>
            <person name="Kim E."/>
            <person name="Koreny L."/>
            <person name="Kroth P.G."/>
            <person name="Liu Y."/>
            <person name="Malik S.-B."/>
            <person name="Maier U.G."/>
            <person name="McRose D."/>
            <person name="Mock T."/>
            <person name="Neilson J.A."/>
            <person name="Onodera N.T."/>
            <person name="Poole A.M."/>
            <person name="Pritham E.J."/>
            <person name="Richards T.A."/>
            <person name="Rocap G."/>
            <person name="Roy S.W."/>
            <person name="Sarai C."/>
            <person name="Schaack S."/>
            <person name="Shirato S."/>
            <person name="Slamovits C.H."/>
            <person name="Spencer D.F."/>
            <person name="Suzuki S."/>
            <person name="Worden A.Z."/>
            <person name="Zauner S."/>
            <person name="Barry K."/>
            <person name="Bell C."/>
            <person name="Bharti A.K."/>
            <person name="Crow J.A."/>
            <person name="Grimwood J."/>
            <person name="Kramer R."/>
            <person name="Lindquist E."/>
            <person name="Lucas S."/>
            <person name="Salamov A."/>
            <person name="McFadden G.I."/>
            <person name="Lane C.E."/>
            <person name="Keeling P.J."/>
            <person name="Gray M.W."/>
            <person name="Grigoriev I.V."/>
            <person name="Archibald J.M."/>
        </authorList>
    </citation>
    <scope>NUCLEOTIDE SEQUENCE</scope>
    <source>
        <strain evidence="9">CCMP2712</strain>
    </source>
</reference>
<dbReference type="GO" id="GO:0003677">
    <property type="term" value="F:DNA binding"/>
    <property type="evidence" value="ECO:0007669"/>
    <property type="project" value="UniProtKB-KW"/>
</dbReference>
<organism evidence="7">
    <name type="scientific">Guillardia theta (strain CCMP2712)</name>
    <name type="common">Cryptophyte</name>
    <dbReference type="NCBI Taxonomy" id="905079"/>
    <lineage>
        <taxon>Eukaryota</taxon>
        <taxon>Cryptophyceae</taxon>
        <taxon>Pyrenomonadales</taxon>
        <taxon>Geminigeraceae</taxon>
        <taxon>Guillardia</taxon>
    </lineage>
</organism>
<evidence type="ECO:0000256" key="1">
    <source>
        <dbReference type="ARBA" id="ARBA00023015"/>
    </source>
</evidence>
<dbReference type="OrthoDB" id="1747617at2759"/>
<keyword evidence="3" id="KW-0804">Transcription</keyword>
<dbReference type="EMBL" id="JH993025">
    <property type="protein sequence ID" value="EKX41208.1"/>
    <property type="molecule type" value="Genomic_DNA"/>
</dbReference>
<evidence type="ECO:0000256" key="3">
    <source>
        <dbReference type="ARBA" id="ARBA00023163"/>
    </source>
</evidence>
<reference evidence="7 9" key="1">
    <citation type="journal article" date="2012" name="Nature">
        <title>Algal genomes reveal evolutionary mosaicism and the fate of nucleomorphs.</title>
        <authorList>
            <consortium name="DOE Joint Genome Institute"/>
            <person name="Curtis B.A."/>
            <person name="Tanifuji G."/>
            <person name="Burki F."/>
            <person name="Gruber A."/>
            <person name="Irimia M."/>
            <person name="Maruyama S."/>
            <person name="Arias M.C."/>
            <person name="Ball S.G."/>
            <person name="Gile G.H."/>
            <person name="Hirakawa Y."/>
            <person name="Hopkins J.F."/>
            <person name="Kuo A."/>
            <person name="Rensing S.A."/>
            <person name="Schmutz J."/>
            <person name="Symeonidi A."/>
            <person name="Elias M."/>
            <person name="Eveleigh R.J."/>
            <person name="Herman E.K."/>
            <person name="Klute M.J."/>
            <person name="Nakayama T."/>
            <person name="Obornik M."/>
            <person name="Reyes-Prieto A."/>
            <person name="Armbrust E.V."/>
            <person name="Aves S.J."/>
            <person name="Beiko R.G."/>
            <person name="Coutinho P."/>
            <person name="Dacks J.B."/>
            <person name="Durnford D.G."/>
            <person name="Fast N.M."/>
            <person name="Green B.R."/>
            <person name="Grisdale C.J."/>
            <person name="Hempel F."/>
            <person name="Henrissat B."/>
            <person name="Hoppner M.P."/>
            <person name="Ishida K."/>
            <person name="Kim E."/>
            <person name="Koreny L."/>
            <person name="Kroth P.G."/>
            <person name="Liu Y."/>
            <person name="Malik S.B."/>
            <person name="Maier U.G."/>
            <person name="McRose D."/>
            <person name="Mock T."/>
            <person name="Neilson J.A."/>
            <person name="Onodera N.T."/>
            <person name="Poole A.M."/>
            <person name="Pritham E.J."/>
            <person name="Richards T.A."/>
            <person name="Rocap G."/>
            <person name="Roy S.W."/>
            <person name="Sarai C."/>
            <person name="Schaack S."/>
            <person name="Shirato S."/>
            <person name="Slamovits C.H."/>
            <person name="Spencer D.F."/>
            <person name="Suzuki S."/>
            <person name="Worden A.Z."/>
            <person name="Zauner S."/>
            <person name="Barry K."/>
            <person name="Bell C."/>
            <person name="Bharti A.K."/>
            <person name="Crow J.A."/>
            <person name="Grimwood J."/>
            <person name="Kramer R."/>
            <person name="Lindquist E."/>
            <person name="Lucas S."/>
            <person name="Salamov A."/>
            <person name="McFadden G.I."/>
            <person name="Lane C.E."/>
            <person name="Keeling P.J."/>
            <person name="Gray M.W."/>
            <person name="Grigoriev I.V."/>
            <person name="Archibald J.M."/>
        </authorList>
    </citation>
    <scope>NUCLEOTIDE SEQUENCE</scope>
    <source>
        <strain evidence="7 9">CCMP2712</strain>
    </source>
</reference>
<keyword evidence="9" id="KW-1185">Reference proteome</keyword>
<feature type="region of interest" description="Disordered" evidence="5">
    <location>
        <begin position="83"/>
        <end position="109"/>
    </location>
</feature>
<dbReference type="KEGG" id="gtt:GUITHDRAFT_112680"/>
<keyword evidence="2" id="KW-0238">DNA-binding</keyword>
<accession>L1IY55</accession>
<dbReference type="Proteomes" id="UP000011087">
    <property type="component" value="Unassembled WGS sequence"/>
</dbReference>
<dbReference type="PROSITE" id="PS51519">
    <property type="entry name" value="RWP_RK"/>
    <property type="match status" value="1"/>
</dbReference>
<dbReference type="AlphaFoldDB" id="L1IY55"/>
<gene>
    <name evidence="7" type="ORF">GUITHDRAFT_112680</name>
</gene>
<evidence type="ECO:0000256" key="2">
    <source>
        <dbReference type="ARBA" id="ARBA00023125"/>
    </source>
</evidence>
<keyword evidence="1" id="KW-0805">Transcription regulation</keyword>
<dbReference type="PaxDb" id="55529-EKX41208"/>
<protein>
    <recommendedName>
        <fullName evidence="6">RWP-RK domain-containing protein</fullName>
    </recommendedName>
</protein>
<feature type="domain" description="RWP-RK" evidence="6">
    <location>
        <begin position="19"/>
        <end position="108"/>
    </location>
</feature>
<evidence type="ECO:0000313" key="8">
    <source>
        <dbReference type="EnsemblProtists" id="EKX41208"/>
    </source>
</evidence>
<name>L1IY55_GUITC</name>
<dbReference type="InterPro" id="IPR003035">
    <property type="entry name" value="RWP-RK_dom"/>
</dbReference>
<proteinExistence type="predicted"/>
<evidence type="ECO:0000256" key="4">
    <source>
        <dbReference type="ARBA" id="ARBA00023242"/>
    </source>
</evidence>
<evidence type="ECO:0000313" key="9">
    <source>
        <dbReference type="Proteomes" id="UP000011087"/>
    </source>
</evidence>
<evidence type="ECO:0000256" key="5">
    <source>
        <dbReference type="SAM" id="MobiDB-lite"/>
    </source>
</evidence>
<feature type="compositionally biased region" description="Acidic residues" evidence="5">
    <location>
        <begin position="95"/>
        <end position="104"/>
    </location>
</feature>
<dbReference type="RefSeq" id="XP_005828188.1">
    <property type="nucleotide sequence ID" value="XM_005828131.1"/>
</dbReference>
<evidence type="ECO:0000259" key="6">
    <source>
        <dbReference type="PROSITE" id="PS51519"/>
    </source>
</evidence>
<sequence length="148" mass="16475">MAHELVNGLMLDDQVHPQETVSVVVRSRPRDSDRRDDIQLTRQVVESFFGLRQIDAAKQLGVSLSSLKAACRKLGIEKWPYSRERADRQGSMSEESIEREEEEASTTTTAAVSVAAIENGNEPSLDPGWISWYVRQPLDAICTTEGDG</sequence>
<keyword evidence="4" id="KW-0539">Nucleus</keyword>
<dbReference type="HOGENOM" id="CLU_092984_2_0_1"/>
<dbReference type="EnsemblProtists" id="EKX41208">
    <property type="protein sequence ID" value="EKX41208"/>
    <property type="gene ID" value="GUITHDRAFT_112680"/>
</dbReference>
<evidence type="ECO:0000313" key="7">
    <source>
        <dbReference type="EMBL" id="EKX41208.1"/>
    </source>
</evidence>